<feature type="transmembrane region" description="Helical" evidence="7">
    <location>
        <begin position="94"/>
        <end position="115"/>
    </location>
</feature>
<feature type="transmembrane region" description="Helical" evidence="7">
    <location>
        <begin position="408"/>
        <end position="432"/>
    </location>
</feature>
<feature type="transmembrane region" description="Helical" evidence="7">
    <location>
        <begin position="55"/>
        <end position="74"/>
    </location>
</feature>
<evidence type="ECO:0000313" key="9">
    <source>
        <dbReference type="Proteomes" id="UP001589758"/>
    </source>
</evidence>
<keyword evidence="4 7" id="KW-0812">Transmembrane</keyword>
<evidence type="ECO:0000256" key="5">
    <source>
        <dbReference type="ARBA" id="ARBA00022989"/>
    </source>
</evidence>
<keyword evidence="9" id="KW-1185">Reference proteome</keyword>
<comment type="similarity">
    <text evidence="2">Belongs to the dicarboxylate/amino acid:cation symporter (DAACS) (TC 2.A.23) family.</text>
</comment>
<dbReference type="InterPro" id="IPR036458">
    <property type="entry name" value="Na:dicarbo_symporter_sf"/>
</dbReference>
<feature type="transmembrane region" description="Helical" evidence="7">
    <location>
        <begin position="24"/>
        <end position="43"/>
    </location>
</feature>
<evidence type="ECO:0000256" key="1">
    <source>
        <dbReference type="ARBA" id="ARBA00004141"/>
    </source>
</evidence>
<dbReference type="Proteomes" id="UP001589758">
    <property type="component" value="Unassembled WGS sequence"/>
</dbReference>
<evidence type="ECO:0000313" key="8">
    <source>
        <dbReference type="EMBL" id="MFC0178708.1"/>
    </source>
</evidence>
<feature type="transmembrane region" description="Helical" evidence="7">
    <location>
        <begin position="236"/>
        <end position="259"/>
    </location>
</feature>
<accession>A0ABV6CBQ5</accession>
<organism evidence="8 9">
    <name type="scientific">Thorsellia kenyensis</name>
    <dbReference type="NCBI Taxonomy" id="1549888"/>
    <lineage>
        <taxon>Bacteria</taxon>
        <taxon>Pseudomonadati</taxon>
        <taxon>Pseudomonadota</taxon>
        <taxon>Gammaproteobacteria</taxon>
        <taxon>Enterobacterales</taxon>
        <taxon>Thorselliaceae</taxon>
        <taxon>Thorsellia</taxon>
    </lineage>
</organism>
<name>A0ABV6CBQ5_9GAMM</name>
<evidence type="ECO:0000256" key="4">
    <source>
        <dbReference type="ARBA" id="ARBA00022692"/>
    </source>
</evidence>
<feature type="transmembrane region" description="Helical" evidence="7">
    <location>
        <begin position="135"/>
        <end position="158"/>
    </location>
</feature>
<dbReference type="Gene3D" id="1.10.3860.10">
    <property type="entry name" value="Sodium:dicarboxylate symporter"/>
    <property type="match status" value="1"/>
</dbReference>
<comment type="subcellular location">
    <subcellularLocation>
        <location evidence="1">Membrane</location>
        <topology evidence="1">Multi-pass membrane protein</topology>
    </subcellularLocation>
</comment>
<evidence type="ECO:0000256" key="7">
    <source>
        <dbReference type="SAM" id="Phobius"/>
    </source>
</evidence>
<sequence>MTDAPSSAIFNGVLFQNFLHITHYQTLLSLLLLGVFFYVIKFLQDKKTSFSIRMMAGLVLGGVLGFVIQTSAGYPPVATMPIWMKETATWYGLFGRAFVAFIRMLVIPLIFVSIVKVILDFSGKENLPKVAVRSIFWLLSTTAVAAVVGIGLASLLGLELTNTQIANTTKVAEIREYKNLVDTLVNLIPSNIIGAMSSDNVVGLVIFSALLGIGANRMEKKNPEAIGAFKLFINGLYKIVMSIAMTIIKYMPYAVIALLARTIVSNGMTEIYNVSSFVLAIYIATAIMLFIHVLLVMIHGISPLMFIKKAAATWLMAFTSRSSVGTLPMTISTLKTRMGVNAASANLVGSLGSTIGMNGCAGFFPALLAVMLAQTLGIEINLQFYLMLVLVVVLGSIGIAGIPGTATIAASITLSGMGMGEYFPMIAVILAIDPIIDMARTLANVSGTMTAAVITDKEMGTMDMTVFNDPSVQVDLSDDSNQIS</sequence>
<keyword evidence="5 7" id="KW-1133">Transmembrane helix</keyword>
<keyword evidence="3" id="KW-0813">Transport</keyword>
<dbReference type="PRINTS" id="PR00173">
    <property type="entry name" value="EDTRNSPORT"/>
</dbReference>
<dbReference type="Pfam" id="PF00375">
    <property type="entry name" value="SDF"/>
    <property type="match status" value="1"/>
</dbReference>
<feature type="transmembrane region" description="Helical" evidence="7">
    <location>
        <begin position="279"/>
        <end position="298"/>
    </location>
</feature>
<gene>
    <name evidence="8" type="ORF">ACFFIT_01085</name>
</gene>
<feature type="transmembrane region" description="Helical" evidence="7">
    <location>
        <begin position="192"/>
        <end position="215"/>
    </location>
</feature>
<dbReference type="PANTHER" id="PTHR42865">
    <property type="entry name" value="PROTON/GLUTAMATE-ASPARTATE SYMPORTER"/>
    <property type="match status" value="1"/>
</dbReference>
<dbReference type="SUPFAM" id="SSF118215">
    <property type="entry name" value="Proton glutamate symport protein"/>
    <property type="match status" value="1"/>
</dbReference>
<dbReference type="PANTHER" id="PTHR42865:SF5">
    <property type="entry name" value="L-CYSTINE TRANSPORTER TCYP"/>
    <property type="match status" value="1"/>
</dbReference>
<protein>
    <submittedName>
        <fullName evidence="8">Cation:dicarboxylate symporter family transporter</fullName>
    </submittedName>
</protein>
<feature type="transmembrane region" description="Helical" evidence="7">
    <location>
        <begin position="384"/>
        <end position="402"/>
    </location>
</feature>
<feature type="transmembrane region" description="Helical" evidence="7">
    <location>
        <begin position="310"/>
        <end position="331"/>
    </location>
</feature>
<dbReference type="EMBL" id="JBHLXE010000013">
    <property type="protein sequence ID" value="MFC0178708.1"/>
    <property type="molecule type" value="Genomic_DNA"/>
</dbReference>
<feature type="transmembrane region" description="Helical" evidence="7">
    <location>
        <begin position="351"/>
        <end position="372"/>
    </location>
</feature>
<keyword evidence="6 7" id="KW-0472">Membrane</keyword>
<reference evidence="8 9" key="1">
    <citation type="submission" date="2024-09" db="EMBL/GenBank/DDBJ databases">
        <authorList>
            <person name="Sun Q."/>
            <person name="Mori K."/>
        </authorList>
    </citation>
    <scope>NUCLEOTIDE SEQUENCE [LARGE SCALE GENOMIC DNA]</scope>
    <source>
        <strain evidence="8 9">CCM 8545</strain>
    </source>
</reference>
<dbReference type="RefSeq" id="WP_385875588.1">
    <property type="nucleotide sequence ID" value="NZ_JBHLXE010000013.1"/>
</dbReference>
<evidence type="ECO:0000256" key="3">
    <source>
        <dbReference type="ARBA" id="ARBA00022448"/>
    </source>
</evidence>
<evidence type="ECO:0000256" key="2">
    <source>
        <dbReference type="ARBA" id="ARBA00006148"/>
    </source>
</evidence>
<comment type="caution">
    <text evidence="8">The sequence shown here is derived from an EMBL/GenBank/DDBJ whole genome shotgun (WGS) entry which is preliminary data.</text>
</comment>
<dbReference type="InterPro" id="IPR001991">
    <property type="entry name" value="Na-dicarboxylate_symporter"/>
</dbReference>
<evidence type="ECO:0000256" key="6">
    <source>
        <dbReference type="ARBA" id="ARBA00023136"/>
    </source>
</evidence>
<proteinExistence type="inferred from homology"/>